<dbReference type="InterPro" id="IPR012795">
    <property type="entry name" value="tRNA_Ile_lys_synt_N"/>
</dbReference>
<dbReference type="OrthoDB" id="9807403at2"/>
<dbReference type="EMBL" id="CP034348">
    <property type="protein sequence ID" value="QGX99270.1"/>
    <property type="molecule type" value="Genomic_DNA"/>
</dbReference>
<dbReference type="SUPFAM" id="SSF52402">
    <property type="entry name" value="Adenine nucleotide alpha hydrolases-like"/>
    <property type="match status" value="1"/>
</dbReference>
<dbReference type="GO" id="GO:0006400">
    <property type="term" value="P:tRNA modification"/>
    <property type="evidence" value="ECO:0007669"/>
    <property type="project" value="UniProtKB-UniRule"/>
</dbReference>
<dbReference type="KEGG" id="rom:EI983_13740"/>
<feature type="domain" description="tRNA(Ile)-lysidine/2-thiocytidine synthase N-terminal" evidence="7">
    <location>
        <begin position="27"/>
        <end position="203"/>
    </location>
</feature>
<evidence type="ECO:0000256" key="6">
    <source>
        <dbReference type="HAMAP-Rule" id="MF_01161"/>
    </source>
</evidence>
<sequence length="419" mass="44830">MSVSGGATPAFQQIAAHFAPDMPQCLGVAVSGGSDSLGLLTLLHDWALAGGPALRAVTVDHGLRPEAAQEAEAVARVCAGLDLPHNTLRIEISDQAGNVMDMARRGRYAALAQWAKEHRLSDIALGHTSDDLAETFLMRLSREAGLSGLSAMTARRVVDGVTFHRPLLSVSRMSLRDLLTGRGVDWVEDPTNDDPAYDRTRARAILKELAPLGISAGTLASVACNLREADEALRNCACKAAEDIVQFDAGDVVLARDALFDQPGEILRALLLAALNWVGNEGYPPRGSAMSDLIEQARDGKDRTLQGCSILSRASHLRICREWKAVAETRCATSEIWDGRWQLHGPHQDDLHIGALGEAGLPLCPDRKETGRPSASLIASPAVWRGTELIAAPLAGLANGWSATLLREEDSFTATLLSH</sequence>
<dbReference type="PANTHER" id="PTHR43033">
    <property type="entry name" value="TRNA(ILE)-LYSIDINE SYNTHASE-RELATED"/>
    <property type="match status" value="1"/>
</dbReference>
<evidence type="ECO:0000256" key="5">
    <source>
        <dbReference type="ARBA" id="ARBA00048539"/>
    </source>
</evidence>
<reference evidence="9" key="1">
    <citation type="submission" date="2018-12" db="EMBL/GenBank/DDBJ databases">
        <title>Complete genome sequence of Roseovarius sp. MME-070.</title>
        <authorList>
            <person name="Nam Y.-D."/>
            <person name="Kang J."/>
            <person name="Chung W.-H."/>
            <person name="Park Y.S."/>
        </authorList>
    </citation>
    <scope>NUCLEOTIDE SEQUENCE [LARGE SCALE GENOMIC DNA]</scope>
    <source>
        <strain evidence="9">MME-070</strain>
    </source>
</reference>
<dbReference type="GO" id="GO:0005524">
    <property type="term" value="F:ATP binding"/>
    <property type="evidence" value="ECO:0007669"/>
    <property type="project" value="UniProtKB-UniRule"/>
</dbReference>
<evidence type="ECO:0000313" key="8">
    <source>
        <dbReference type="EMBL" id="QGX99270.1"/>
    </source>
</evidence>
<dbReference type="Pfam" id="PF01171">
    <property type="entry name" value="ATP_bind_3"/>
    <property type="match status" value="1"/>
</dbReference>
<keyword evidence="4 6" id="KW-0067">ATP-binding</keyword>
<dbReference type="InterPro" id="IPR011063">
    <property type="entry name" value="TilS/TtcA_N"/>
</dbReference>
<dbReference type="InterPro" id="IPR012094">
    <property type="entry name" value="tRNA_Ile_lys_synt"/>
</dbReference>
<dbReference type="Gene3D" id="3.40.50.620">
    <property type="entry name" value="HUPs"/>
    <property type="match status" value="1"/>
</dbReference>
<evidence type="ECO:0000256" key="2">
    <source>
        <dbReference type="ARBA" id="ARBA00022694"/>
    </source>
</evidence>
<evidence type="ECO:0000256" key="4">
    <source>
        <dbReference type="ARBA" id="ARBA00022840"/>
    </source>
</evidence>
<dbReference type="HAMAP" id="MF_01161">
    <property type="entry name" value="tRNA_Ile_lys_synt"/>
    <property type="match status" value="1"/>
</dbReference>
<protein>
    <recommendedName>
        <fullName evidence="6">tRNA(Ile)-lysidine synthase</fullName>
        <ecNumber evidence="6">6.3.4.19</ecNumber>
    </recommendedName>
    <alternativeName>
        <fullName evidence="6">tRNA(Ile)-2-lysyl-cytidine synthase</fullName>
    </alternativeName>
    <alternativeName>
        <fullName evidence="6">tRNA(Ile)-lysidine synthetase</fullName>
    </alternativeName>
</protein>
<keyword evidence="6" id="KW-0963">Cytoplasm</keyword>
<keyword evidence="3 6" id="KW-0547">Nucleotide-binding</keyword>
<dbReference type="GO" id="GO:0005737">
    <property type="term" value="C:cytoplasm"/>
    <property type="evidence" value="ECO:0007669"/>
    <property type="project" value="UniProtKB-SubCell"/>
</dbReference>
<keyword evidence="1 6" id="KW-0436">Ligase</keyword>
<feature type="binding site" evidence="6">
    <location>
        <begin position="31"/>
        <end position="36"/>
    </location>
    <ligand>
        <name>ATP</name>
        <dbReference type="ChEBI" id="CHEBI:30616"/>
    </ligand>
</feature>
<dbReference type="PANTHER" id="PTHR43033:SF1">
    <property type="entry name" value="TRNA(ILE)-LYSIDINE SYNTHASE-RELATED"/>
    <property type="match status" value="1"/>
</dbReference>
<comment type="similarity">
    <text evidence="6">Belongs to the tRNA(Ile)-lysidine synthase family.</text>
</comment>
<evidence type="ECO:0000256" key="1">
    <source>
        <dbReference type="ARBA" id="ARBA00022598"/>
    </source>
</evidence>
<dbReference type="GO" id="GO:0032267">
    <property type="term" value="F:tRNA(Ile)-lysidine synthase activity"/>
    <property type="evidence" value="ECO:0007669"/>
    <property type="project" value="UniProtKB-EC"/>
</dbReference>
<comment type="subcellular location">
    <subcellularLocation>
        <location evidence="6">Cytoplasm</location>
    </subcellularLocation>
</comment>
<comment type="function">
    <text evidence="6">Ligates lysine onto the cytidine present at position 34 of the AUA codon-specific tRNA(Ile) that contains the anticodon CAU, in an ATP-dependent manner. Cytidine is converted to lysidine, thus changing the amino acid specificity of the tRNA from methionine to isoleucine.</text>
</comment>
<evidence type="ECO:0000259" key="7">
    <source>
        <dbReference type="Pfam" id="PF01171"/>
    </source>
</evidence>
<proteinExistence type="inferred from homology"/>
<evidence type="ECO:0000313" key="9">
    <source>
        <dbReference type="Proteomes" id="UP000428330"/>
    </source>
</evidence>
<gene>
    <name evidence="6 8" type="primary">tilS</name>
    <name evidence="8" type="ORF">EI983_13740</name>
</gene>
<dbReference type="Proteomes" id="UP000428330">
    <property type="component" value="Chromosome"/>
</dbReference>
<comment type="catalytic activity">
    <reaction evidence="5 6">
        <text>cytidine(34) in tRNA(Ile2) + L-lysine + ATP = lysidine(34) in tRNA(Ile2) + AMP + diphosphate + H(+)</text>
        <dbReference type="Rhea" id="RHEA:43744"/>
        <dbReference type="Rhea" id="RHEA-COMP:10625"/>
        <dbReference type="Rhea" id="RHEA-COMP:10670"/>
        <dbReference type="ChEBI" id="CHEBI:15378"/>
        <dbReference type="ChEBI" id="CHEBI:30616"/>
        <dbReference type="ChEBI" id="CHEBI:32551"/>
        <dbReference type="ChEBI" id="CHEBI:33019"/>
        <dbReference type="ChEBI" id="CHEBI:82748"/>
        <dbReference type="ChEBI" id="CHEBI:83665"/>
        <dbReference type="ChEBI" id="CHEBI:456215"/>
        <dbReference type="EC" id="6.3.4.19"/>
    </reaction>
</comment>
<accession>A0A6I6IQ30</accession>
<dbReference type="InterPro" id="IPR014729">
    <property type="entry name" value="Rossmann-like_a/b/a_fold"/>
</dbReference>
<organism evidence="8 9">
    <name type="scientific">Roseovarius faecimaris</name>
    <dbReference type="NCBI Taxonomy" id="2494550"/>
    <lineage>
        <taxon>Bacteria</taxon>
        <taxon>Pseudomonadati</taxon>
        <taxon>Pseudomonadota</taxon>
        <taxon>Alphaproteobacteria</taxon>
        <taxon>Rhodobacterales</taxon>
        <taxon>Roseobacteraceae</taxon>
        <taxon>Roseovarius</taxon>
    </lineage>
</organism>
<keyword evidence="2 6" id="KW-0819">tRNA processing</keyword>
<dbReference type="EC" id="6.3.4.19" evidence="6"/>
<keyword evidence="9" id="KW-1185">Reference proteome</keyword>
<dbReference type="NCBIfam" id="TIGR02432">
    <property type="entry name" value="lysidine_TilS_N"/>
    <property type="match status" value="1"/>
</dbReference>
<dbReference type="CDD" id="cd01992">
    <property type="entry name" value="TilS_N"/>
    <property type="match status" value="1"/>
</dbReference>
<dbReference type="AlphaFoldDB" id="A0A6I6IQ30"/>
<comment type="domain">
    <text evidence="6">The N-terminal region contains the highly conserved SGGXDS motif, predicted to be a P-loop motif involved in ATP binding.</text>
</comment>
<evidence type="ECO:0000256" key="3">
    <source>
        <dbReference type="ARBA" id="ARBA00022741"/>
    </source>
</evidence>
<name>A0A6I6IQ30_9RHOB</name>